<dbReference type="EMBL" id="BLLK01000038">
    <property type="protein sequence ID" value="GFH49375.1"/>
    <property type="molecule type" value="Genomic_DNA"/>
</dbReference>
<protein>
    <recommendedName>
        <fullName evidence="2">Fe2OG dioxygenase domain-containing protein</fullName>
    </recommendedName>
</protein>
<evidence type="ECO:0000259" key="2">
    <source>
        <dbReference type="PROSITE" id="PS51471"/>
    </source>
</evidence>
<dbReference type="InterPro" id="IPR005123">
    <property type="entry name" value="Oxoglu/Fe-dep_dioxygenase_dom"/>
</dbReference>
<reference evidence="3 4" key="1">
    <citation type="journal article" date="2021" name="Sci. Rep.">
        <title>The genome of the diatom Chaetoceros tenuissimus carries an ancient integrated fragment of an extant virus.</title>
        <authorList>
            <person name="Hongo Y."/>
            <person name="Kimura K."/>
            <person name="Takaki Y."/>
            <person name="Yoshida Y."/>
            <person name="Baba S."/>
            <person name="Kobayashi G."/>
            <person name="Nagasaki K."/>
            <person name="Hano T."/>
            <person name="Tomaru Y."/>
        </authorList>
    </citation>
    <scope>NUCLEOTIDE SEQUENCE [LARGE SCALE GENOMIC DNA]</scope>
    <source>
        <strain evidence="3 4">NIES-3715</strain>
    </source>
</reference>
<dbReference type="InterPro" id="IPR037151">
    <property type="entry name" value="AlkB-like_sf"/>
</dbReference>
<keyword evidence="1" id="KW-0732">Signal</keyword>
<dbReference type="PROSITE" id="PS51471">
    <property type="entry name" value="FE2OG_OXY"/>
    <property type="match status" value="1"/>
</dbReference>
<sequence length="388" mass="43432">MKNILQIIGIGFLSISSASALAISKAQTAAKKSLFATLQNSYTPQAILNDVGKYISHDTDPQGILSSLILVRISKQLITMDNMKDQIPSSIFTNGILEKIVNEHAKTGWIETPQSIENAIEATKAACVISKLSPDEVSIDTWQPLTEKWHDEEILNCLSGNLEPHHLSGLKWAFDVFGTSCALPNEIQNAYDELNLPFRVRTGICKGLPGLSVANLIEEVNFKQDDIRTQSNRVVKERRKTAWQGDEHVDPFAYSGKSMERDSWSRAVISVRDFLKQETGEYYDGCLLNLYPDGCSGMRYHIDPDQGDLWDYETAVVSIGATRRFSFRNIPDTDKKDTKPHVFVLFEGDVTEMFGDCQLKYQHTVKTAEGKHDTASRASLVFKRTFSG</sequence>
<gene>
    <name evidence="3" type="ORF">CTEN210_05851</name>
</gene>
<accession>A0AAD3CQN9</accession>
<organism evidence="3 4">
    <name type="scientific">Chaetoceros tenuissimus</name>
    <dbReference type="NCBI Taxonomy" id="426638"/>
    <lineage>
        <taxon>Eukaryota</taxon>
        <taxon>Sar</taxon>
        <taxon>Stramenopiles</taxon>
        <taxon>Ochrophyta</taxon>
        <taxon>Bacillariophyta</taxon>
        <taxon>Coscinodiscophyceae</taxon>
        <taxon>Chaetocerotophycidae</taxon>
        <taxon>Chaetocerotales</taxon>
        <taxon>Chaetocerotaceae</taxon>
        <taxon>Chaetoceros</taxon>
    </lineage>
</organism>
<dbReference type="GO" id="GO:0051213">
    <property type="term" value="F:dioxygenase activity"/>
    <property type="evidence" value="ECO:0007669"/>
    <property type="project" value="InterPro"/>
</dbReference>
<dbReference type="Pfam" id="PF13532">
    <property type="entry name" value="2OG-FeII_Oxy_2"/>
    <property type="match status" value="1"/>
</dbReference>
<feature type="chain" id="PRO_5042228645" description="Fe2OG dioxygenase domain-containing protein" evidence="1">
    <location>
        <begin position="21"/>
        <end position="388"/>
    </location>
</feature>
<dbReference type="GO" id="GO:0006307">
    <property type="term" value="P:DNA alkylation repair"/>
    <property type="evidence" value="ECO:0007669"/>
    <property type="project" value="InterPro"/>
</dbReference>
<dbReference type="PANTHER" id="PTHR31212">
    <property type="entry name" value="ALPHA-KETOGLUTARATE-DEPENDENT DIOXYGENASE ALKB HOMOLOG 3"/>
    <property type="match status" value="1"/>
</dbReference>
<evidence type="ECO:0000313" key="3">
    <source>
        <dbReference type="EMBL" id="GFH49375.1"/>
    </source>
</evidence>
<feature type="domain" description="Fe2OG dioxygenase" evidence="2">
    <location>
        <begin position="282"/>
        <end position="387"/>
    </location>
</feature>
<name>A0AAD3CQN9_9STRA</name>
<dbReference type="SUPFAM" id="SSF51197">
    <property type="entry name" value="Clavaminate synthase-like"/>
    <property type="match status" value="1"/>
</dbReference>
<proteinExistence type="predicted"/>
<feature type="signal peptide" evidence="1">
    <location>
        <begin position="1"/>
        <end position="20"/>
    </location>
</feature>
<dbReference type="PANTHER" id="PTHR31212:SF4">
    <property type="entry name" value="ALPHA-KETOGLUTARATE-DEPENDENT DIOXYGENASE ALKB HOMOLOG 3"/>
    <property type="match status" value="1"/>
</dbReference>
<dbReference type="InterPro" id="IPR032854">
    <property type="entry name" value="ALKBH3"/>
</dbReference>
<comment type="caution">
    <text evidence="3">The sequence shown here is derived from an EMBL/GenBank/DDBJ whole genome shotgun (WGS) entry which is preliminary data.</text>
</comment>
<evidence type="ECO:0000256" key="1">
    <source>
        <dbReference type="SAM" id="SignalP"/>
    </source>
</evidence>
<dbReference type="Proteomes" id="UP001054902">
    <property type="component" value="Unassembled WGS sequence"/>
</dbReference>
<keyword evidence="4" id="KW-1185">Reference proteome</keyword>
<dbReference type="Gene3D" id="2.60.120.590">
    <property type="entry name" value="Alpha-ketoglutarate-dependent dioxygenase AlkB-like"/>
    <property type="match status" value="1"/>
</dbReference>
<dbReference type="InterPro" id="IPR027450">
    <property type="entry name" value="AlkB-like"/>
</dbReference>
<dbReference type="AlphaFoldDB" id="A0AAD3CQN9"/>
<evidence type="ECO:0000313" key="4">
    <source>
        <dbReference type="Proteomes" id="UP001054902"/>
    </source>
</evidence>